<keyword evidence="7" id="KW-0443">Lipid metabolism</keyword>
<comment type="catalytic activity">
    <reaction evidence="16">
        <text>hexacosanoyl-CoA + oxidized [electron-transfer flavoprotein] + H(+) = (2E)-hexacosenoyl-CoA + reduced [electron-transfer flavoprotein]</text>
        <dbReference type="Rhea" id="RHEA:48216"/>
        <dbReference type="Rhea" id="RHEA-COMP:10685"/>
        <dbReference type="Rhea" id="RHEA-COMP:10686"/>
        <dbReference type="ChEBI" id="CHEBI:15378"/>
        <dbReference type="ChEBI" id="CHEBI:57692"/>
        <dbReference type="ChEBI" id="CHEBI:58307"/>
        <dbReference type="ChEBI" id="CHEBI:64868"/>
        <dbReference type="ChEBI" id="CHEBI:74281"/>
    </reaction>
    <physiologicalReaction direction="left-to-right" evidence="16">
        <dbReference type="Rhea" id="RHEA:48217"/>
    </physiologicalReaction>
</comment>
<dbReference type="InterPro" id="IPR009075">
    <property type="entry name" value="AcylCo_DH/oxidase_C"/>
</dbReference>
<dbReference type="InterPro" id="IPR002575">
    <property type="entry name" value="Aminoglycoside_PTrfase"/>
</dbReference>
<dbReference type="AlphaFoldDB" id="A0A8S1R2I2"/>
<gene>
    <name evidence="22" type="ORF">PSON_ATCC_30995.1.T1340131</name>
</gene>
<dbReference type="PANTHER" id="PTHR48083:SF13">
    <property type="entry name" value="ACYL-COA DEHYDROGENASE FAMILY MEMBER 11"/>
    <property type="match status" value="1"/>
</dbReference>
<evidence type="ECO:0000256" key="12">
    <source>
        <dbReference type="ARBA" id="ARBA00047443"/>
    </source>
</evidence>
<dbReference type="InterPro" id="IPR050741">
    <property type="entry name" value="Acyl-CoA_dehydrogenase"/>
</dbReference>
<dbReference type="CDD" id="cd05154">
    <property type="entry name" value="ACAD10_11_N-like"/>
    <property type="match status" value="1"/>
</dbReference>
<organism evidence="22 23">
    <name type="scientific">Paramecium sonneborni</name>
    <dbReference type="NCBI Taxonomy" id="65129"/>
    <lineage>
        <taxon>Eukaryota</taxon>
        <taxon>Sar</taxon>
        <taxon>Alveolata</taxon>
        <taxon>Ciliophora</taxon>
        <taxon>Intramacronucleata</taxon>
        <taxon>Oligohymenophorea</taxon>
        <taxon>Peniculida</taxon>
        <taxon>Parameciidae</taxon>
        <taxon>Paramecium</taxon>
    </lineage>
</organism>
<dbReference type="GO" id="GO:0005777">
    <property type="term" value="C:peroxisome"/>
    <property type="evidence" value="ECO:0007669"/>
    <property type="project" value="UniProtKB-SubCell"/>
</dbReference>
<dbReference type="Pfam" id="PF02770">
    <property type="entry name" value="Acyl-CoA_dh_M"/>
    <property type="match status" value="1"/>
</dbReference>
<evidence type="ECO:0000256" key="1">
    <source>
        <dbReference type="ARBA" id="ARBA00004275"/>
    </source>
</evidence>
<comment type="subunit">
    <text evidence="4">Homodimer.</text>
</comment>
<evidence type="ECO:0000256" key="14">
    <source>
        <dbReference type="ARBA" id="ARBA00048086"/>
    </source>
</evidence>
<evidence type="ECO:0000256" key="15">
    <source>
        <dbReference type="ARBA" id="ARBA00048395"/>
    </source>
</evidence>
<evidence type="ECO:0000256" key="7">
    <source>
        <dbReference type="ARBA" id="ARBA00023098"/>
    </source>
</evidence>
<comment type="subcellular location">
    <subcellularLocation>
        <location evidence="2">Mitochondrion membrane</location>
    </subcellularLocation>
    <subcellularLocation>
        <location evidence="1">Peroxisome</location>
    </subcellularLocation>
</comment>
<comment type="catalytic activity">
    <reaction evidence="12">
        <text>a 2,3-saturated acyl-CoA + oxidized [electron-transfer flavoprotein] + H(+) = a (2E)-enoyl-CoA + reduced [electron-transfer flavoprotein]</text>
        <dbReference type="Rhea" id="RHEA:44704"/>
        <dbReference type="Rhea" id="RHEA-COMP:10685"/>
        <dbReference type="Rhea" id="RHEA-COMP:10686"/>
        <dbReference type="ChEBI" id="CHEBI:15378"/>
        <dbReference type="ChEBI" id="CHEBI:57692"/>
        <dbReference type="ChEBI" id="CHEBI:58307"/>
        <dbReference type="ChEBI" id="CHEBI:58856"/>
        <dbReference type="ChEBI" id="CHEBI:65111"/>
    </reaction>
    <physiologicalReaction direction="left-to-right" evidence="12">
        <dbReference type="Rhea" id="RHEA:44705"/>
    </physiologicalReaction>
</comment>
<protein>
    <recommendedName>
        <fullName evidence="10">Acyl-CoA dehydrogenase family member 11</fullName>
    </recommendedName>
</protein>
<comment type="catalytic activity">
    <reaction evidence="17">
        <text>eicosanoyl-CoA + oxidized [electron-transfer flavoprotein] + H(+) = (2E)-eicosenoyl-CoA + reduced [electron-transfer flavoprotein]</text>
        <dbReference type="Rhea" id="RHEA:47236"/>
        <dbReference type="Rhea" id="RHEA-COMP:10685"/>
        <dbReference type="Rhea" id="RHEA-COMP:10686"/>
        <dbReference type="ChEBI" id="CHEBI:15378"/>
        <dbReference type="ChEBI" id="CHEBI:57380"/>
        <dbReference type="ChEBI" id="CHEBI:57692"/>
        <dbReference type="ChEBI" id="CHEBI:58307"/>
        <dbReference type="ChEBI" id="CHEBI:74691"/>
    </reaction>
    <physiologicalReaction direction="left-to-right" evidence="17">
        <dbReference type="Rhea" id="RHEA:47237"/>
    </physiologicalReaction>
</comment>
<comment type="catalytic activity">
    <reaction evidence="15">
        <text>tricosanoyl-CoA + oxidized [electron-transfer flavoprotein] + H(+) = (2E)-tricosenoyl-CoA + reduced [electron-transfer flavoprotein]</text>
        <dbReference type="Rhea" id="RHEA:48220"/>
        <dbReference type="Rhea" id="RHEA-COMP:10685"/>
        <dbReference type="Rhea" id="RHEA-COMP:10686"/>
        <dbReference type="ChEBI" id="CHEBI:15378"/>
        <dbReference type="ChEBI" id="CHEBI:57692"/>
        <dbReference type="ChEBI" id="CHEBI:58307"/>
        <dbReference type="ChEBI" id="CHEBI:90118"/>
        <dbReference type="ChEBI" id="CHEBI:90119"/>
    </reaction>
    <physiologicalReaction direction="left-to-right" evidence="15">
        <dbReference type="Rhea" id="RHEA:48221"/>
    </physiologicalReaction>
</comment>
<feature type="domain" description="Aminoglycoside phosphotransferase" evidence="19">
    <location>
        <begin position="74"/>
        <end position="257"/>
    </location>
</feature>
<dbReference type="GO" id="GO:0033539">
    <property type="term" value="P:fatty acid beta-oxidation using acyl-CoA dehydrogenase"/>
    <property type="evidence" value="ECO:0007669"/>
    <property type="project" value="TreeGrafter"/>
</dbReference>
<evidence type="ECO:0000313" key="23">
    <source>
        <dbReference type="Proteomes" id="UP000692954"/>
    </source>
</evidence>
<dbReference type="EMBL" id="CAJJDN010000134">
    <property type="protein sequence ID" value="CAD8121829.1"/>
    <property type="molecule type" value="Genomic_DNA"/>
</dbReference>
<evidence type="ECO:0000313" key="22">
    <source>
        <dbReference type="EMBL" id="CAD8121829.1"/>
    </source>
</evidence>
<evidence type="ECO:0000256" key="2">
    <source>
        <dbReference type="ARBA" id="ARBA00004325"/>
    </source>
</evidence>
<evidence type="ECO:0000256" key="11">
    <source>
        <dbReference type="ARBA" id="ARBA00046026"/>
    </source>
</evidence>
<evidence type="ECO:0000256" key="17">
    <source>
        <dbReference type="ARBA" id="ARBA00049140"/>
    </source>
</evidence>
<comment type="pathway">
    <text evidence="3">Lipid metabolism; fatty acid beta-oxidation.</text>
</comment>
<evidence type="ECO:0000256" key="8">
    <source>
        <dbReference type="ARBA" id="ARBA00023136"/>
    </source>
</evidence>
<keyword evidence="8" id="KW-0472">Membrane</keyword>
<dbReference type="PANTHER" id="PTHR48083">
    <property type="entry name" value="MEDIUM-CHAIN SPECIFIC ACYL-COA DEHYDROGENASE, MITOCHONDRIAL-RELATED"/>
    <property type="match status" value="1"/>
</dbReference>
<comment type="catalytic activity">
    <reaction evidence="14">
        <text>tetracosanoyl-CoA + oxidized [electron-transfer flavoprotein] + H(+) = (2E)-tetracosenoyl-CoA + reduced [electron-transfer flavoprotein]</text>
        <dbReference type="Rhea" id="RHEA:47232"/>
        <dbReference type="Rhea" id="RHEA-COMP:10685"/>
        <dbReference type="Rhea" id="RHEA-COMP:10686"/>
        <dbReference type="ChEBI" id="CHEBI:15378"/>
        <dbReference type="ChEBI" id="CHEBI:57692"/>
        <dbReference type="ChEBI" id="CHEBI:58307"/>
        <dbReference type="ChEBI" id="CHEBI:65052"/>
        <dbReference type="ChEBI" id="CHEBI:74693"/>
    </reaction>
    <physiologicalReaction direction="left-to-right" evidence="14">
        <dbReference type="Rhea" id="RHEA:47233"/>
    </physiologicalReaction>
</comment>
<keyword evidence="6" id="KW-0560">Oxidoreductase</keyword>
<dbReference type="GO" id="GO:0003995">
    <property type="term" value="F:acyl-CoA dehydrogenase activity"/>
    <property type="evidence" value="ECO:0007669"/>
    <property type="project" value="TreeGrafter"/>
</dbReference>
<dbReference type="InterPro" id="IPR013786">
    <property type="entry name" value="AcylCoA_DH/ox_N"/>
</dbReference>
<accession>A0A8S1R2I2</accession>
<dbReference type="Pfam" id="PF00441">
    <property type="entry name" value="Acyl-CoA_dh_1"/>
    <property type="match status" value="1"/>
</dbReference>
<evidence type="ECO:0000259" key="18">
    <source>
        <dbReference type="Pfam" id="PF00441"/>
    </source>
</evidence>
<keyword evidence="5" id="KW-0285">Flavoprotein</keyword>
<keyword evidence="23" id="KW-1185">Reference proteome</keyword>
<evidence type="ECO:0000256" key="9">
    <source>
        <dbReference type="ARBA" id="ARBA00023140"/>
    </source>
</evidence>
<evidence type="ECO:0000256" key="16">
    <source>
        <dbReference type="ARBA" id="ARBA00048399"/>
    </source>
</evidence>
<dbReference type="Pfam" id="PF01636">
    <property type="entry name" value="APH"/>
    <property type="match status" value="1"/>
</dbReference>
<feature type="domain" description="Acyl-CoA dehydrogenase/oxidase C-terminal" evidence="18">
    <location>
        <begin position="612"/>
        <end position="760"/>
    </location>
</feature>
<evidence type="ECO:0000259" key="19">
    <source>
        <dbReference type="Pfam" id="PF01636"/>
    </source>
</evidence>
<dbReference type="InterPro" id="IPR041726">
    <property type="entry name" value="ACAD10_11_N"/>
</dbReference>
<dbReference type="InterPro" id="IPR006091">
    <property type="entry name" value="Acyl-CoA_Oxase/DH_mid-dom"/>
</dbReference>
<keyword evidence="9" id="KW-0576">Peroxisome</keyword>
<evidence type="ECO:0000256" key="3">
    <source>
        <dbReference type="ARBA" id="ARBA00005005"/>
    </source>
</evidence>
<dbReference type="Proteomes" id="UP000692954">
    <property type="component" value="Unassembled WGS sequence"/>
</dbReference>
<feature type="domain" description="Acyl-CoA dehydrogenase/oxidase N-terminal" evidence="21">
    <location>
        <begin position="399"/>
        <end position="491"/>
    </location>
</feature>
<name>A0A8S1R2I2_9CILI</name>
<evidence type="ECO:0000256" key="5">
    <source>
        <dbReference type="ARBA" id="ARBA00022630"/>
    </source>
</evidence>
<evidence type="ECO:0000256" key="6">
    <source>
        <dbReference type="ARBA" id="ARBA00023002"/>
    </source>
</evidence>
<evidence type="ECO:0000256" key="13">
    <source>
        <dbReference type="ARBA" id="ARBA00048020"/>
    </source>
</evidence>
<reference evidence="22" key="1">
    <citation type="submission" date="2021-01" db="EMBL/GenBank/DDBJ databases">
        <authorList>
            <consortium name="Genoscope - CEA"/>
            <person name="William W."/>
        </authorList>
    </citation>
    <scope>NUCLEOTIDE SEQUENCE</scope>
</reference>
<evidence type="ECO:0000259" key="20">
    <source>
        <dbReference type="Pfam" id="PF02770"/>
    </source>
</evidence>
<dbReference type="OrthoDB" id="434771at2759"/>
<dbReference type="GO" id="GO:0050660">
    <property type="term" value="F:flavin adenine dinucleotide binding"/>
    <property type="evidence" value="ECO:0007669"/>
    <property type="project" value="InterPro"/>
</dbReference>
<comment type="function">
    <text evidence="11">Acyl-CoA dehydrogenase, that exhibits maximal activity towards saturated C22-CoA. Probably participates in beta-oxydation and energy production but could also play a role in the metabolism of specific fatty acids to control fatty acids composition of cellular lipids in brain.</text>
</comment>
<comment type="caution">
    <text evidence="22">The sequence shown here is derived from an EMBL/GenBank/DDBJ whole genome shotgun (WGS) entry which is preliminary data.</text>
</comment>
<feature type="domain" description="Acyl-CoA oxidase/dehydrogenase middle" evidence="20">
    <location>
        <begin position="496"/>
        <end position="597"/>
    </location>
</feature>
<dbReference type="Pfam" id="PF02771">
    <property type="entry name" value="Acyl-CoA_dh_N"/>
    <property type="match status" value="1"/>
</dbReference>
<sequence length="781" mass="88768">MSISEIQKQLNLTNYLNQQATVCVFLGLKESLIDQVQQLATQTFKLTFKNSNKKIILHTKASNPQITGNQFEKDYMIAQKLSGANLPVPKTLFYCEDQSIIGVPFYATEYVEGRLFNDQRLLSVSPAEKRLLFKEVTKALAHLHSISLNYLGLGELESQTSHYQTLNKKLYNLYKLHETKISKNVEDLLYWLQINSPMKSELDNLCLVHGDFSLSKVVFHPTEPKVLAILDWQQAQLGNAFIDLASFVAPYYIPFENGQYHVEGWLGIEQIAGQPNLQEVISAYFTTRSSQSIPDIRYQIIMAILKQSIEQQILYKQTQDEKYQKNSHFLSKAGYELILQMTEGDPYGIKMRATNDGQLWSNWPISERCKSYYYRIKDFLKDEVFPKEKAILDKVRAIPKTLQNKAIIDIEELQTKAKSVGLWNLFISDPMYGKGLTNLEYVFLSELMGLSYIAHEIFNCYAPDTGNIKLLIAYGTQYQKEKYLRPLLEGECKSFFAMSEKNVSSSNPNNLECTITPCEGGFILNGSKYFISSASDERTIFGIVIGKSTQTMSNPNESQSMVIVDMKNPKVKIGKQFGSFGFFDIPHGYSEIEFDNVFIPQENLLGSLGGAFKMAQDRLQIGRLHNCVRQIGQTRRCLDLMMSRSEQRTIFKQKLKDNAAFQERLGDLEIAFQSCRLLSLNAGLLLDSAGSSHLHTFMAISECKAHTPKACQYIIDQCIQAFGAEGVTEEQPLAIAFRFARAIRFIDEPCEVHLKQVSRFAYGNHLFNDLNNAQGYGLAKL</sequence>
<evidence type="ECO:0000256" key="4">
    <source>
        <dbReference type="ARBA" id="ARBA00011738"/>
    </source>
</evidence>
<comment type="catalytic activity">
    <reaction evidence="13">
        <text>docosanoyl-CoA + oxidized [electron-transfer flavoprotein] + H(+) = (2E)-docosenoyl-CoA + reduced [electron-transfer flavoprotein]</text>
        <dbReference type="Rhea" id="RHEA:47228"/>
        <dbReference type="Rhea" id="RHEA-COMP:10685"/>
        <dbReference type="Rhea" id="RHEA-COMP:10686"/>
        <dbReference type="ChEBI" id="CHEBI:15378"/>
        <dbReference type="ChEBI" id="CHEBI:57692"/>
        <dbReference type="ChEBI" id="CHEBI:58307"/>
        <dbReference type="ChEBI" id="CHEBI:65059"/>
        <dbReference type="ChEBI" id="CHEBI:74692"/>
    </reaction>
    <physiologicalReaction direction="left-to-right" evidence="13">
        <dbReference type="Rhea" id="RHEA:47229"/>
    </physiologicalReaction>
</comment>
<evidence type="ECO:0000256" key="10">
    <source>
        <dbReference type="ARBA" id="ARBA00040622"/>
    </source>
</evidence>
<dbReference type="GO" id="GO:0031966">
    <property type="term" value="C:mitochondrial membrane"/>
    <property type="evidence" value="ECO:0007669"/>
    <property type="project" value="UniProtKB-SubCell"/>
</dbReference>
<proteinExistence type="predicted"/>
<evidence type="ECO:0000259" key="21">
    <source>
        <dbReference type="Pfam" id="PF02771"/>
    </source>
</evidence>